<evidence type="ECO:0000313" key="3">
    <source>
        <dbReference type="Proteomes" id="UP000253744"/>
    </source>
</evidence>
<evidence type="ECO:0000256" key="1">
    <source>
        <dbReference type="SAM" id="Phobius"/>
    </source>
</evidence>
<proteinExistence type="predicted"/>
<protein>
    <submittedName>
        <fullName evidence="2">Uncharacterized protein</fullName>
    </submittedName>
</protein>
<reference evidence="2 3" key="1">
    <citation type="submission" date="2018-07" db="EMBL/GenBank/DDBJ databases">
        <title>Complete Genome and Methylome Analysis of Deinococcus wulumuqiensis NEB 479.</title>
        <authorList>
            <person name="Fomenkov A."/>
            <person name="Luyten Y."/>
            <person name="Vincze T."/>
            <person name="Anton B.P."/>
            <person name="Clark T."/>
            <person name="Roberts R.J."/>
            <person name="Morgan R.D."/>
        </authorList>
    </citation>
    <scope>NUCLEOTIDE SEQUENCE [LARGE SCALE GENOMIC DNA]</scope>
    <source>
        <strain evidence="2 3">NEB 479</strain>
        <plasmid evidence="3">Plasmid pdrdi</plasmid>
    </source>
</reference>
<keyword evidence="2" id="KW-0614">Plasmid</keyword>
<dbReference type="KEGG" id="dwu:DVJ83_16030"/>
<organism evidence="2 3">
    <name type="scientific">Deinococcus wulumuqiensis</name>
    <dbReference type="NCBI Taxonomy" id="980427"/>
    <lineage>
        <taxon>Bacteria</taxon>
        <taxon>Thermotogati</taxon>
        <taxon>Deinococcota</taxon>
        <taxon>Deinococci</taxon>
        <taxon>Deinococcales</taxon>
        <taxon>Deinococcaceae</taxon>
        <taxon>Deinococcus</taxon>
    </lineage>
</organism>
<accession>A0A345ILU0</accession>
<dbReference type="AlphaFoldDB" id="A0A345ILU0"/>
<sequence length="94" mass="10086">MNCSFIVSMSSSNLLKMLNSSLQPTSVIEQPLLMSSWLRLRTSKVSAFIFSTVGAIRSAGILMASVAIELVIKGNMPMVSIAPRPRKPTACTGL</sequence>
<keyword evidence="1" id="KW-0812">Transmembrane</keyword>
<evidence type="ECO:0000313" key="2">
    <source>
        <dbReference type="EMBL" id="AXH00663.1"/>
    </source>
</evidence>
<keyword evidence="1" id="KW-1133">Transmembrane helix</keyword>
<keyword evidence="1" id="KW-0472">Membrane</keyword>
<geneLocation type="plasmid" evidence="3">
    <name>pdrdi</name>
</geneLocation>
<dbReference type="Proteomes" id="UP000253744">
    <property type="component" value="Plasmid pDrdI"/>
</dbReference>
<feature type="transmembrane region" description="Helical" evidence="1">
    <location>
        <begin position="47"/>
        <end position="72"/>
    </location>
</feature>
<name>A0A345ILU0_9DEIO</name>
<gene>
    <name evidence="2" type="ORF">DVJ83_16030</name>
</gene>
<dbReference type="EMBL" id="CP031163">
    <property type="protein sequence ID" value="AXH00663.1"/>
    <property type="molecule type" value="Genomic_DNA"/>
</dbReference>